<dbReference type="EMBL" id="BMKE01000011">
    <property type="protein sequence ID" value="GGB43196.1"/>
    <property type="molecule type" value="Genomic_DNA"/>
</dbReference>
<dbReference type="SUPFAM" id="SSF55021">
    <property type="entry name" value="ACT-like"/>
    <property type="match status" value="1"/>
</dbReference>
<evidence type="ECO:0000313" key="1">
    <source>
        <dbReference type="EMBL" id="GGB43196.1"/>
    </source>
</evidence>
<protein>
    <submittedName>
        <fullName evidence="1">Acetolactate synthase</fullName>
    </submittedName>
</protein>
<reference evidence="2" key="1">
    <citation type="journal article" date="2019" name="Int. J. Syst. Evol. Microbiol.">
        <title>The Global Catalogue of Microorganisms (GCM) 10K type strain sequencing project: providing services to taxonomists for standard genome sequencing and annotation.</title>
        <authorList>
            <consortium name="The Broad Institute Genomics Platform"/>
            <consortium name="The Broad Institute Genome Sequencing Center for Infectious Disease"/>
            <person name="Wu L."/>
            <person name="Ma J."/>
        </authorList>
    </citation>
    <scope>NUCLEOTIDE SEQUENCE [LARGE SCALE GENOMIC DNA]</scope>
    <source>
        <strain evidence="2">CGMCC 1.15923</strain>
    </source>
</reference>
<dbReference type="Proteomes" id="UP000646152">
    <property type="component" value="Unassembled WGS sequence"/>
</dbReference>
<dbReference type="Pfam" id="PF13710">
    <property type="entry name" value="ACT_5"/>
    <property type="match status" value="1"/>
</dbReference>
<keyword evidence="2" id="KW-1185">Reference proteome</keyword>
<sequence length="86" mass="9988">MNQYQLQIAAQFRPEVLERVLRLTRHRGFRVDEMDMSTLNNGLGLIINMMVTSDRPIVHLSRQLEKLMDVTLVQVQALKQPLKKTA</sequence>
<accession>A0ABQ1IIF8</accession>
<dbReference type="InterPro" id="IPR045865">
    <property type="entry name" value="ACT-like_dom_sf"/>
</dbReference>
<organism evidence="1 2">
    <name type="scientific">Oceanisphaera marina</name>
    <dbReference type="NCBI Taxonomy" id="2017550"/>
    <lineage>
        <taxon>Bacteria</taxon>
        <taxon>Pseudomonadati</taxon>
        <taxon>Pseudomonadota</taxon>
        <taxon>Gammaproteobacteria</taxon>
        <taxon>Aeromonadales</taxon>
        <taxon>Aeromonadaceae</taxon>
        <taxon>Oceanisphaera</taxon>
    </lineage>
</organism>
<evidence type="ECO:0000313" key="2">
    <source>
        <dbReference type="Proteomes" id="UP000646152"/>
    </source>
</evidence>
<proteinExistence type="predicted"/>
<dbReference type="Gene3D" id="3.30.70.260">
    <property type="match status" value="1"/>
</dbReference>
<comment type="caution">
    <text evidence="1">The sequence shown here is derived from an EMBL/GenBank/DDBJ whole genome shotgun (WGS) entry which is preliminary data.</text>
</comment>
<dbReference type="RefSeq" id="WP_188629551.1">
    <property type="nucleotide sequence ID" value="NZ_BMKE01000011.1"/>
</dbReference>
<gene>
    <name evidence="1" type="primary">ilvM</name>
    <name evidence="1" type="ORF">GCM10011502_15620</name>
</gene>
<name>A0ABQ1IIF8_9GAMM</name>
<dbReference type="NCBIfam" id="NF008362">
    <property type="entry name" value="PRK11152.1"/>
    <property type="match status" value="1"/>
</dbReference>